<keyword evidence="3" id="KW-1185">Reference proteome</keyword>
<evidence type="ECO:0000313" key="2">
    <source>
        <dbReference type="EMBL" id="QIX02365.1"/>
    </source>
</evidence>
<feature type="compositionally biased region" description="Polar residues" evidence="1">
    <location>
        <begin position="337"/>
        <end position="349"/>
    </location>
</feature>
<dbReference type="AlphaFoldDB" id="A0A6H0Y640"/>
<feature type="compositionally biased region" description="Polar residues" evidence="1">
    <location>
        <begin position="226"/>
        <end position="235"/>
    </location>
</feature>
<dbReference type="EMBL" id="CP051143">
    <property type="protein sequence ID" value="QIX02365.1"/>
    <property type="molecule type" value="Genomic_DNA"/>
</dbReference>
<feature type="compositionally biased region" description="Polar residues" evidence="1">
    <location>
        <begin position="24"/>
        <end position="41"/>
    </location>
</feature>
<gene>
    <name evidence="2" type="ORF">AMS68_007882</name>
</gene>
<feature type="compositionally biased region" description="Polar residues" evidence="1">
    <location>
        <begin position="122"/>
        <end position="131"/>
    </location>
</feature>
<evidence type="ECO:0000313" key="3">
    <source>
        <dbReference type="Proteomes" id="UP000503462"/>
    </source>
</evidence>
<feature type="region of interest" description="Disordered" evidence="1">
    <location>
        <begin position="161"/>
        <end position="235"/>
    </location>
</feature>
<feature type="compositionally biased region" description="Basic and acidic residues" evidence="1">
    <location>
        <begin position="212"/>
        <end position="225"/>
    </location>
</feature>
<feature type="compositionally biased region" description="Polar residues" evidence="1">
    <location>
        <begin position="105"/>
        <end position="115"/>
    </location>
</feature>
<feature type="region of interest" description="Disordered" evidence="1">
    <location>
        <begin position="276"/>
        <end position="349"/>
    </location>
</feature>
<feature type="compositionally biased region" description="Basic and acidic residues" evidence="1">
    <location>
        <begin position="288"/>
        <end position="299"/>
    </location>
</feature>
<sequence length="502" mass="54402">MDKLKALEKLRAKGLVLKPQDSFSEASFGSSTTAVASTPSEASKPAVTLDSITSDVKNITSGLALLSMGNEAMQNSRSTAGGRKTAAEISKTAPATKDTTAPRTVTTIPKKSQLSADAKSWNADNYTTEQPNVKGWSTEEQFPLKQESTPVWVLTTENKVKSPVGEPATATPFAPVTTKRAGKAPEKEGQAPPHLRRTNARNEYIDTAAPHKTTESDQKSTKTEAKQATTSQAAKNSYVVDKGIIKIPDESVRIVPMAKVDKSSLAKDTCAPAQHEDVKAFKTGKAGPDNDRHDKRAVRGSEGTAAASASKADEAAHEGAQKSMMHTSSAELKDSSLQETSDALTATDKQQQTSLNAQIKLYQQVKEKLAELTAINDKQQGIIAALEASLMRSKEIQDGHCDRLIHLETMMEAWKNFGTDAFSKVPFVVKVQYPDNSTEEIQTFGAMRVSSLLERIMRRKKISVNDKVRTASLSYLGEKLGHLSFVGENDILQDSVLYFDLT</sequence>
<evidence type="ECO:0000256" key="1">
    <source>
        <dbReference type="SAM" id="MobiDB-lite"/>
    </source>
</evidence>
<feature type="compositionally biased region" description="Low complexity" evidence="1">
    <location>
        <begin position="167"/>
        <end position="178"/>
    </location>
</feature>
<accession>A0A6H0Y640</accession>
<reference evidence="2 3" key="1">
    <citation type="journal article" date="2016" name="Sci. Rep.">
        <title>Peltaster fructicola genome reveals evolution from an invasive phytopathogen to an ectophytic parasite.</title>
        <authorList>
            <person name="Xu C."/>
            <person name="Chen H."/>
            <person name="Gleason M.L."/>
            <person name="Xu J.R."/>
            <person name="Liu H."/>
            <person name="Zhang R."/>
            <person name="Sun G."/>
        </authorList>
    </citation>
    <scope>NUCLEOTIDE SEQUENCE [LARGE SCALE GENOMIC DNA]</scope>
    <source>
        <strain evidence="2 3">LNHT1506</strain>
    </source>
</reference>
<feature type="region of interest" description="Disordered" evidence="1">
    <location>
        <begin position="70"/>
        <end position="146"/>
    </location>
</feature>
<organism evidence="2 3">
    <name type="scientific">Peltaster fructicola</name>
    <dbReference type="NCBI Taxonomy" id="286661"/>
    <lineage>
        <taxon>Eukaryota</taxon>
        <taxon>Fungi</taxon>
        <taxon>Dikarya</taxon>
        <taxon>Ascomycota</taxon>
        <taxon>Pezizomycotina</taxon>
        <taxon>Dothideomycetes</taxon>
        <taxon>Dothideomycetes incertae sedis</taxon>
        <taxon>Peltaster</taxon>
    </lineage>
</organism>
<dbReference type="Proteomes" id="UP000503462">
    <property type="component" value="Chromosome 5"/>
</dbReference>
<name>A0A6H0Y640_9PEZI</name>
<proteinExistence type="predicted"/>
<feature type="region of interest" description="Disordered" evidence="1">
    <location>
        <begin position="24"/>
        <end position="47"/>
    </location>
</feature>
<protein>
    <submittedName>
        <fullName evidence="2">Uncharacterized protein</fullName>
    </submittedName>
</protein>
<feature type="compositionally biased region" description="Basic and acidic residues" evidence="1">
    <location>
        <begin position="311"/>
        <end position="320"/>
    </location>
</feature>
<feature type="compositionally biased region" description="Low complexity" evidence="1">
    <location>
        <begin position="301"/>
        <end position="310"/>
    </location>
</feature>
<feature type="compositionally biased region" description="Low complexity" evidence="1">
    <location>
        <begin position="91"/>
        <end position="104"/>
    </location>
</feature>